<comment type="caution">
    <text evidence="2">The sequence shown here is derived from an EMBL/GenBank/DDBJ whole genome shotgun (WGS) entry which is preliminary data.</text>
</comment>
<name>A0A8J2P285_9HEXA</name>
<evidence type="ECO:0000256" key="1">
    <source>
        <dbReference type="SAM" id="Phobius"/>
    </source>
</evidence>
<dbReference type="AlphaFoldDB" id="A0A8J2P285"/>
<feature type="transmembrane region" description="Helical" evidence="1">
    <location>
        <begin position="159"/>
        <end position="181"/>
    </location>
</feature>
<organism evidence="2 3">
    <name type="scientific">Allacma fusca</name>
    <dbReference type="NCBI Taxonomy" id="39272"/>
    <lineage>
        <taxon>Eukaryota</taxon>
        <taxon>Metazoa</taxon>
        <taxon>Ecdysozoa</taxon>
        <taxon>Arthropoda</taxon>
        <taxon>Hexapoda</taxon>
        <taxon>Collembola</taxon>
        <taxon>Symphypleona</taxon>
        <taxon>Sminthuridae</taxon>
        <taxon>Allacma</taxon>
    </lineage>
</organism>
<protein>
    <submittedName>
        <fullName evidence="2">Uncharacterized protein</fullName>
    </submittedName>
</protein>
<gene>
    <name evidence="2" type="ORF">AFUS01_LOCUS17976</name>
</gene>
<sequence length="452" mass="51354">MIRTHNFIFLISNIFDRDERIPLEVVTLKIITYCVNRTTNPESLGVSLLEKGLIHTRELAKLNAESTPFDKNQLLYTEVLNKRVERKEQYEWLFKALFDSGNEHIVEKLFETLKTLQTNPFSVLNLEQTNNASELFLNLKDTMDASGPLIERKCSKLNIGLLSTTVILGIVFVGLLTYLTFSIGKGDNIYNYSLSSEPPSPQTTLEKNLEEVSSLHQQSIVTTQEQILAKIQGERNSIKPTSSSNHAAKSRVKGLIHTRELSKLNAESTPFDKNQLLYTEVLNKRVERKEQYEWLFKALLDSGNEHIVEKLFETLKTLQTNPFSVLNLELTSNTSETFLDLGDTVVAREPIGERKCSKLNIGFLSVIVFLGIALVGLLAFLTVSIGKVSTQYHQHTVVKTHQTTLEPPWIKNHGNQTSLIKTTLSSKVTKKRTQPGFRPVRNPYEWHYQLHG</sequence>
<dbReference type="EMBL" id="CAJVCH010175886">
    <property type="protein sequence ID" value="CAG7729245.1"/>
    <property type="molecule type" value="Genomic_DNA"/>
</dbReference>
<keyword evidence="3" id="KW-1185">Reference proteome</keyword>
<dbReference type="Proteomes" id="UP000708208">
    <property type="component" value="Unassembled WGS sequence"/>
</dbReference>
<accession>A0A8J2P285</accession>
<proteinExistence type="predicted"/>
<reference evidence="2" key="1">
    <citation type="submission" date="2021-06" db="EMBL/GenBank/DDBJ databases">
        <authorList>
            <person name="Hodson N. C."/>
            <person name="Mongue J. A."/>
            <person name="Jaron S. K."/>
        </authorList>
    </citation>
    <scope>NUCLEOTIDE SEQUENCE</scope>
</reference>
<keyword evidence="1" id="KW-1133">Transmembrane helix</keyword>
<keyword evidence="1" id="KW-0472">Membrane</keyword>
<evidence type="ECO:0000313" key="3">
    <source>
        <dbReference type="Proteomes" id="UP000708208"/>
    </source>
</evidence>
<keyword evidence="1" id="KW-0812">Transmembrane</keyword>
<feature type="transmembrane region" description="Helical" evidence="1">
    <location>
        <begin position="361"/>
        <end position="383"/>
    </location>
</feature>
<evidence type="ECO:0000313" key="2">
    <source>
        <dbReference type="EMBL" id="CAG7729245.1"/>
    </source>
</evidence>